<protein>
    <submittedName>
        <fullName evidence="1">Uncharacterized protein</fullName>
    </submittedName>
</protein>
<proteinExistence type="predicted"/>
<sequence>MLGMYQVAQRMGNGDDEQLEEWEAECGAHRFDYSELSTATRGFRDQNLIGCGGIGRVYRGVVLSTGLEVAIKRVAHDSRQGMREFIAVITSVGRVRHRNLVQLHGWCRRKDELLLVYDHVLNGSLDKLLFNNNKKKNTTKKILTWEQRYKILIGVGKALLYLHEECEQRVVHRDVKSSNILIDADLNAKLGDFRLARIYEHDIHPQTTHIVGTLGYLAPELTRTGKATTSTDVFSFGMFMLEVACRRQPIEPQNNGQELVLVDWVRELHWRGEVTRAVDPMLDLYDPEEVGLVLSLGLLCSYPLPNYRPSMRRLVQFLMGDASLPPLPPDVHAEISHFAAEFSHVYSEDSGSSSYRMTSSKSTSRFSSSDKKIAEIQIVDQLIESKDIMRSFISKLTCSILQLKKMATVVMLMAFPICCFQVPTARLSCLFKCQLQRQSSQNLLSFIMLA</sequence>
<gene>
    <name evidence="1" type="ORF">MRB53_007143</name>
</gene>
<organism evidence="1 2">
    <name type="scientific">Persea americana</name>
    <name type="common">Avocado</name>
    <dbReference type="NCBI Taxonomy" id="3435"/>
    <lineage>
        <taxon>Eukaryota</taxon>
        <taxon>Viridiplantae</taxon>
        <taxon>Streptophyta</taxon>
        <taxon>Embryophyta</taxon>
        <taxon>Tracheophyta</taxon>
        <taxon>Spermatophyta</taxon>
        <taxon>Magnoliopsida</taxon>
        <taxon>Magnoliidae</taxon>
        <taxon>Laurales</taxon>
        <taxon>Lauraceae</taxon>
        <taxon>Persea</taxon>
    </lineage>
</organism>
<reference evidence="1 2" key="1">
    <citation type="journal article" date="2022" name="Hortic Res">
        <title>A haplotype resolved chromosomal level avocado genome allows analysis of novel avocado genes.</title>
        <authorList>
            <person name="Nath O."/>
            <person name="Fletcher S.J."/>
            <person name="Hayward A."/>
            <person name="Shaw L.M."/>
            <person name="Masouleh A.K."/>
            <person name="Furtado A."/>
            <person name="Henry R.J."/>
            <person name="Mitter N."/>
        </authorList>
    </citation>
    <scope>NUCLEOTIDE SEQUENCE [LARGE SCALE GENOMIC DNA]</scope>
    <source>
        <strain evidence="2">cv. Hass</strain>
    </source>
</reference>
<evidence type="ECO:0000313" key="2">
    <source>
        <dbReference type="Proteomes" id="UP001234297"/>
    </source>
</evidence>
<name>A0ACC2MJ21_PERAE</name>
<comment type="caution">
    <text evidence="1">The sequence shown here is derived from an EMBL/GenBank/DDBJ whole genome shotgun (WGS) entry which is preliminary data.</text>
</comment>
<keyword evidence="2" id="KW-1185">Reference proteome</keyword>
<dbReference type="EMBL" id="CM056810">
    <property type="protein sequence ID" value="KAJ8645395.1"/>
    <property type="molecule type" value="Genomic_DNA"/>
</dbReference>
<evidence type="ECO:0000313" key="1">
    <source>
        <dbReference type="EMBL" id="KAJ8645395.1"/>
    </source>
</evidence>
<accession>A0ACC2MJ21</accession>
<dbReference type="Proteomes" id="UP001234297">
    <property type="component" value="Chromosome 2"/>
</dbReference>